<dbReference type="Pfam" id="PF00015">
    <property type="entry name" value="MCPsignal"/>
    <property type="match status" value="1"/>
</dbReference>
<name>A0A1I2JTX9_9ACTN</name>
<gene>
    <name evidence="4" type="ORF">SAMN05216574_11723</name>
</gene>
<dbReference type="Gene3D" id="1.10.287.950">
    <property type="entry name" value="Methyl-accepting chemotaxis protein"/>
    <property type="match status" value="1"/>
</dbReference>
<dbReference type="RefSeq" id="WP_092202100.1">
    <property type="nucleotide sequence ID" value="NZ_FOND01000017.1"/>
</dbReference>
<dbReference type="Proteomes" id="UP000198589">
    <property type="component" value="Unassembled WGS sequence"/>
</dbReference>
<feature type="domain" description="Methyl-accepting transducer" evidence="3">
    <location>
        <begin position="100"/>
        <end position="312"/>
    </location>
</feature>
<evidence type="ECO:0000259" key="3">
    <source>
        <dbReference type="PROSITE" id="PS50111"/>
    </source>
</evidence>
<evidence type="ECO:0000256" key="2">
    <source>
        <dbReference type="PROSITE-ProRule" id="PRU00284"/>
    </source>
</evidence>
<dbReference type="OrthoDB" id="5179380at2"/>
<reference evidence="5" key="1">
    <citation type="submission" date="2016-10" db="EMBL/GenBank/DDBJ databases">
        <authorList>
            <person name="Varghese N."/>
            <person name="Submissions S."/>
        </authorList>
    </citation>
    <scope>NUCLEOTIDE SEQUENCE [LARGE SCALE GENOMIC DNA]</scope>
    <source>
        <strain evidence="5">DSM 46838</strain>
    </source>
</reference>
<protein>
    <submittedName>
        <fullName evidence="4">Methyl-accepting chemotaxis protein (MCP) signalling domain-containing protein</fullName>
    </submittedName>
</protein>
<dbReference type="PANTHER" id="PTHR32089">
    <property type="entry name" value="METHYL-ACCEPTING CHEMOTAXIS PROTEIN MCPB"/>
    <property type="match status" value="1"/>
</dbReference>
<dbReference type="STRING" id="1798228.SAMN05216574_11723"/>
<organism evidence="4 5">
    <name type="scientific">Blastococcus tunisiensis</name>
    <dbReference type="NCBI Taxonomy" id="1798228"/>
    <lineage>
        <taxon>Bacteria</taxon>
        <taxon>Bacillati</taxon>
        <taxon>Actinomycetota</taxon>
        <taxon>Actinomycetes</taxon>
        <taxon>Geodermatophilales</taxon>
        <taxon>Geodermatophilaceae</taxon>
        <taxon>Blastococcus</taxon>
    </lineage>
</organism>
<keyword evidence="5" id="KW-1185">Reference proteome</keyword>
<dbReference type="SUPFAM" id="SSF58104">
    <property type="entry name" value="Methyl-accepting chemotaxis protein (MCP) signaling domain"/>
    <property type="match status" value="1"/>
</dbReference>
<keyword evidence="1 2" id="KW-0807">Transducer</keyword>
<dbReference type="SMART" id="SM00283">
    <property type="entry name" value="MA"/>
    <property type="match status" value="1"/>
</dbReference>
<accession>A0A1I2JTX9</accession>
<dbReference type="GO" id="GO:0016020">
    <property type="term" value="C:membrane"/>
    <property type="evidence" value="ECO:0007669"/>
    <property type="project" value="InterPro"/>
</dbReference>
<dbReference type="PROSITE" id="PS50111">
    <property type="entry name" value="CHEMOTAXIS_TRANSDUC_2"/>
    <property type="match status" value="1"/>
</dbReference>
<evidence type="ECO:0000256" key="1">
    <source>
        <dbReference type="ARBA" id="ARBA00023224"/>
    </source>
</evidence>
<dbReference type="EMBL" id="FOND01000017">
    <property type="protein sequence ID" value="SFF56191.1"/>
    <property type="molecule type" value="Genomic_DNA"/>
</dbReference>
<proteinExistence type="predicted"/>
<sequence>MGIRGTRASSRTDAEELELYRAFVRSLTDVCDAAARGDLEARSHLDPAIEAVPELRTLHDAANRMLDVADAFVRESSAALTSAAEGRFHRRLLERGLLGAYRSSATAINSARAAMQETAGRVIEAQTSRLRMADEFESVVLAMSEQVATASTEMSASASGLGTAAAAASTEVGTAQQTIASLTQSSAEIREIIAMIDAVAAQTRLLALNATIEAARAGEAGKGFAVVASEVKDLADQTGRATERVTAQVEQIRQAADAVASGMGTVGTTVGEMNALVDGITAAVDGSSSLSPGADDTTGLSQMAEKLRSEATGFLAEMRR</sequence>
<evidence type="ECO:0000313" key="5">
    <source>
        <dbReference type="Proteomes" id="UP000198589"/>
    </source>
</evidence>
<dbReference type="PANTHER" id="PTHR32089:SF112">
    <property type="entry name" value="LYSOZYME-LIKE PROTEIN-RELATED"/>
    <property type="match status" value="1"/>
</dbReference>
<dbReference type="GO" id="GO:0007165">
    <property type="term" value="P:signal transduction"/>
    <property type="evidence" value="ECO:0007669"/>
    <property type="project" value="UniProtKB-KW"/>
</dbReference>
<dbReference type="AlphaFoldDB" id="A0A1I2JTX9"/>
<evidence type="ECO:0000313" key="4">
    <source>
        <dbReference type="EMBL" id="SFF56191.1"/>
    </source>
</evidence>
<dbReference type="InterPro" id="IPR004089">
    <property type="entry name" value="MCPsignal_dom"/>
</dbReference>